<dbReference type="GO" id="GO:0005813">
    <property type="term" value="C:centrosome"/>
    <property type="evidence" value="ECO:0007669"/>
    <property type="project" value="UniProtKB-SubCell"/>
</dbReference>
<keyword evidence="5" id="KW-0206">Cytoskeleton</keyword>
<keyword evidence="8" id="KW-1185">Reference proteome</keyword>
<dbReference type="PANTHER" id="PTHR28578:SF2">
    <property type="entry name" value="MITOTIC-SPINDLE ORGANIZING PROTEIN 2"/>
    <property type="match status" value="1"/>
</dbReference>
<dbReference type="Ensembl" id="ENSEAST00005041008.1">
    <property type="protein sequence ID" value="ENSEASP00005044539.1"/>
    <property type="gene ID" value="ENSEASG00005031370.1"/>
</dbReference>
<protein>
    <submittedName>
        <fullName evidence="7">Uncharacterized protein</fullName>
    </submittedName>
</protein>
<feature type="region of interest" description="Disordered" evidence="6">
    <location>
        <begin position="91"/>
        <end position="121"/>
    </location>
</feature>
<reference evidence="7" key="3">
    <citation type="submission" date="2025-09" db="UniProtKB">
        <authorList>
            <consortium name="Ensembl"/>
        </authorList>
    </citation>
    <scope>IDENTIFICATION</scope>
</reference>
<name>A0A9L0IUI4_EQUAS</name>
<organism evidence="7 8">
    <name type="scientific">Equus asinus</name>
    <name type="common">Donkey</name>
    <name type="synonym">Equus africanus asinus</name>
    <dbReference type="NCBI Taxonomy" id="9793"/>
    <lineage>
        <taxon>Eukaryota</taxon>
        <taxon>Metazoa</taxon>
        <taxon>Chordata</taxon>
        <taxon>Craniata</taxon>
        <taxon>Vertebrata</taxon>
        <taxon>Euteleostomi</taxon>
        <taxon>Mammalia</taxon>
        <taxon>Eutheria</taxon>
        <taxon>Laurasiatheria</taxon>
        <taxon>Perissodactyla</taxon>
        <taxon>Equidae</taxon>
        <taxon>Equus</taxon>
    </lineage>
</organism>
<dbReference type="InterPro" id="IPR024332">
    <property type="entry name" value="MOZART2"/>
</dbReference>
<dbReference type="Pfam" id="PF12926">
    <property type="entry name" value="MOZART2"/>
    <property type="match status" value="1"/>
</dbReference>
<evidence type="ECO:0000256" key="2">
    <source>
        <dbReference type="ARBA" id="ARBA00004300"/>
    </source>
</evidence>
<evidence type="ECO:0000313" key="7">
    <source>
        <dbReference type="Ensembl" id="ENSEASP00005044539.1"/>
    </source>
</evidence>
<dbReference type="Proteomes" id="UP000694387">
    <property type="component" value="Chromosome 8"/>
</dbReference>
<keyword evidence="4" id="KW-0963">Cytoplasm</keyword>
<accession>A0A9L0IUI4</accession>
<reference evidence="7 8" key="1">
    <citation type="journal article" date="2020" name="Nat. Commun.">
        <title>Donkey genomes provide new insights into domestication and selection for coat color.</title>
        <authorList>
            <person name="Wang"/>
            <person name="C."/>
            <person name="Li"/>
            <person name="H."/>
            <person name="Guo"/>
            <person name="Y."/>
            <person name="Huang"/>
            <person name="J."/>
            <person name="Sun"/>
            <person name="Y."/>
            <person name="Min"/>
            <person name="J."/>
            <person name="Wang"/>
            <person name="J."/>
            <person name="Fang"/>
            <person name="X."/>
            <person name="Zhao"/>
            <person name="Z."/>
            <person name="Wang"/>
            <person name="S."/>
            <person name="Zhang"/>
            <person name="Y."/>
            <person name="Liu"/>
            <person name="Q."/>
            <person name="Jiang"/>
            <person name="Q."/>
            <person name="Wang"/>
            <person name="X."/>
            <person name="Guo"/>
            <person name="Y."/>
            <person name="Yang"/>
            <person name="C."/>
            <person name="Wang"/>
            <person name="Y."/>
            <person name="Tian"/>
            <person name="F."/>
            <person name="Zhuang"/>
            <person name="G."/>
            <person name="Fan"/>
            <person name="Y."/>
            <person name="Gao"/>
            <person name="Q."/>
            <person name="Li"/>
            <person name="Y."/>
            <person name="Ju"/>
            <person name="Z."/>
            <person name="Li"/>
            <person name="J."/>
            <person name="Li"/>
            <person name="R."/>
            <person name="Hou"/>
            <person name="M."/>
            <person name="Yang"/>
            <person name="G."/>
            <person name="Liu"/>
            <person name="G."/>
            <person name="Liu"/>
            <person name="W."/>
            <person name="Guo"/>
            <person name="J."/>
            <person name="Pan"/>
            <person name="S."/>
            <person name="Fan"/>
            <person name="G."/>
            <person name="Zhang"/>
            <person name="W."/>
            <person name="Zhang"/>
            <person name="R."/>
            <person name="Yu"/>
            <person name="J."/>
            <person name="Zhang"/>
            <person name="X."/>
            <person name="Yin"/>
            <person name="Q."/>
            <person name="Ji"/>
            <person name="C."/>
            <person name="Jin"/>
            <person name="Y."/>
            <person name="Yue"/>
            <person name="G."/>
            <person name="Liu"/>
            <person name="M."/>
            <person name="Xu"/>
            <person name="J."/>
            <person name="Liu"/>
            <person name="S."/>
            <person name="Jordana"/>
            <person name="J."/>
            <person name="Noce"/>
            <person name="A."/>
            <person name="Amills"/>
            <person name="M."/>
            <person name="Wu"/>
            <person name="D.D."/>
            <person name="Li"/>
            <person name="S."/>
            <person name="Zhou"/>
            <person name="X. and Zhong"/>
            <person name="J."/>
        </authorList>
    </citation>
    <scope>NUCLEOTIDE SEQUENCE [LARGE SCALE GENOMIC DNA]</scope>
</reference>
<evidence type="ECO:0000313" key="8">
    <source>
        <dbReference type="Proteomes" id="UP000694387"/>
    </source>
</evidence>
<dbReference type="PANTHER" id="PTHR28578">
    <property type="entry name" value="MITOTIC-SPINDLE ORGANIZING PROTEIN 2A-RELATED"/>
    <property type="match status" value="1"/>
</dbReference>
<proteinExistence type="inferred from homology"/>
<sequence>AAGRPGARGGAETGTLQKLALRRKKALNAQEMEPDWLRRRLGAPSTPPCSKIRLALLMLHVAPLAVLQMLRPCAEQRLPIVPQAPVAVSAPIEPRNKGSSALGGGQAVAERGGREGSGQRMSCQPIAARLLWGGMGKSPPRRGP</sequence>
<evidence type="ECO:0000256" key="1">
    <source>
        <dbReference type="ARBA" id="ARBA00004186"/>
    </source>
</evidence>
<reference evidence="7" key="2">
    <citation type="submission" date="2025-08" db="UniProtKB">
        <authorList>
            <consortium name="Ensembl"/>
        </authorList>
    </citation>
    <scope>IDENTIFICATION</scope>
</reference>
<evidence type="ECO:0000256" key="6">
    <source>
        <dbReference type="SAM" id="MobiDB-lite"/>
    </source>
</evidence>
<dbReference type="GO" id="GO:0005819">
    <property type="term" value="C:spindle"/>
    <property type="evidence" value="ECO:0007669"/>
    <property type="project" value="UniProtKB-SubCell"/>
</dbReference>
<dbReference type="AlphaFoldDB" id="A0A9L0IUI4"/>
<evidence type="ECO:0000256" key="4">
    <source>
        <dbReference type="ARBA" id="ARBA00022490"/>
    </source>
</evidence>
<dbReference type="GeneTree" id="ENSGT00970000194236"/>
<evidence type="ECO:0000256" key="3">
    <source>
        <dbReference type="ARBA" id="ARBA00007286"/>
    </source>
</evidence>
<comment type="subcellular location">
    <subcellularLocation>
        <location evidence="2">Cytoplasm</location>
        <location evidence="2">Cytoskeleton</location>
        <location evidence="2">Microtubule organizing center</location>
        <location evidence="2">Centrosome</location>
    </subcellularLocation>
    <subcellularLocation>
        <location evidence="1">Cytoplasm</location>
        <location evidence="1">Cytoskeleton</location>
        <location evidence="1">Spindle</location>
    </subcellularLocation>
</comment>
<evidence type="ECO:0000256" key="5">
    <source>
        <dbReference type="ARBA" id="ARBA00023212"/>
    </source>
</evidence>
<comment type="similarity">
    <text evidence="3">Belongs to the MOZART2 family.</text>
</comment>